<keyword evidence="1" id="KW-0472">Membrane</keyword>
<comment type="caution">
    <text evidence="2">The sequence shown here is derived from an EMBL/GenBank/DDBJ whole genome shotgun (WGS) entry which is preliminary data.</text>
</comment>
<evidence type="ECO:0000313" key="2">
    <source>
        <dbReference type="EMBL" id="NJQ02455.1"/>
    </source>
</evidence>
<dbReference type="RefSeq" id="WP_168103078.1">
    <property type="nucleotide sequence ID" value="NZ_JAATEN010000014.1"/>
</dbReference>
<keyword evidence="1" id="KW-0812">Transmembrane</keyword>
<dbReference type="Proteomes" id="UP000695264">
    <property type="component" value="Unassembled WGS sequence"/>
</dbReference>
<feature type="transmembrane region" description="Helical" evidence="1">
    <location>
        <begin position="21"/>
        <end position="40"/>
    </location>
</feature>
<accession>A0ABX1C2V9</accession>
<name>A0ABX1C2V9_9ACTN</name>
<protein>
    <submittedName>
        <fullName evidence="2">Uncharacterized protein</fullName>
    </submittedName>
</protein>
<organism evidence="2 3">
    <name type="scientific">Streptomyces zingiberis</name>
    <dbReference type="NCBI Taxonomy" id="2053010"/>
    <lineage>
        <taxon>Bacteria</taxon>
        <taxon>Bacillati</taxon>
        <taxon>Actinomycetota</taxon>
        <taxon>Actinomycetes</taxon>
        <taxon>Kitasatosporales</taxon>
        <taxon>Streptomycetaceae</taxon>
        <taxon>Streptomyces</taxon>
    </lineage>
</organism>
<evidence type="ECO:0000256" key="1">
    <source>
        <dbReference type="SAM" id="Phobius"/>
    </source>
</evidence>
<gene>
    <name evidence="2" type="ORF">HCK00_18380</name>
</gene>
<dbReference type="EMBL" id="JAATEN010000014">
    <property type="protein sequence ID" value="NJQ02455.1"/>
    <property type="molecule type" value="Genomic_DNA"/>
</dbReference>
<reference evidence="2 3" key="1">
    <citation type="submission" date="2020-03" db="EMBL/GenBank/DDBJ databases">
        <title>WGS of actinomycetes isolated from Thailand.</title>
        <authorList>
            <person name="Thawai C."/>
        </authorList>
    </citation>
    <scope>NUCLEOTIDE SEQUENCE [LARGE SCALE GENOMIC DNA]</scope>
    <source>
        <strain evidence="2 3">PLAI 1-29</strain>
    </source>
</reference>
<keyword evidence="1" id="KW-1133">Transmembrane helix</keyword>
<evidence type="ECO:0000313" key="3">
    <source>
        <dbReference type="Proteomes" id="UP000695264"/>
    </source>
</evidence>
<keyword evidence="3" id="KW-1185">Reference proteome</keyword>
<proteinExistence type="predicted"/>
<sequence length="72" mass="6881">MPARRPEPGTAPPGTAGRGRWCAGVAAGVLFVLLLVAVALNPSGADLRLSGAAPAVPGAAPVTPAVAAALTD</sequence>